<keyword evidence="4" id="KW-1185">Reference proteome</keyword>
<name>A0ABU4K099_9ACTN</name>
<evidence type="ECO:0000313" key="3">
    <source>
        <dbReference type="EMBL" id="MDX2291187.1"/>
    </source>
</evidence>
<accession>A0ABU4K099</accession>
<dbReference type="RefSeq" id="WP_319007771.1">
    <property type="nucleotide sequence ID" value="NZ_JAWJZF010000184.1"/>
</dbReference>
<comment type="caution">
    <text evidence="3">The sequence shown here is derived from an EMBL/GenBank/DDBJ whole genome shotgun (WGS) entry which is preliminary data.</text>
</comment>
<dbReference type="PANTHER" id="PTHR10948">
    <property type="entry name" value="TRANSPOSASE"/>
    <property type="match status" value="1"/>
</dbReference>
<organism evidence="3 4">
    <name type="scientific">Streptomyces roseolus</name>
    <dbReference type="NCBI Taxonomy" id="67358"/>
    <lineage>
        <taxon>Bacteria</taxon>
        <taxon>Bacillati</taxon>
        <taxon>Actinomycetota</taxon>
        <taxon>Actinomycetes</taxon>
        <taxon>Kitasatosporales</taxon>
        <taxon>Streptomycetaceae</taxon>
        <taxon>Streptomyces</taxon>
    </lineage>
</organism>
<gene>
    <name evidence="3" type="ORF">R2363_03225</name>
</gene>
<dbReference type="InterPro" id="IPR012337">
    <property type="entry name" value="RNaseH-like_sf"/>
</dbReference>
<dbReference type="PANTHER" id="PTHR10948:SF23">
    <property type="entry name" value="TRANSPOSASE INSI FOR INSERTION SEQUENCE ELEMENT IS30A-RELATED"/>
    <property type="match status" value="1"/>
</dbReference>
<dbReference type="Proteomes" id="UP001278571">
    <property type="component" value="Unassembled WGS sequence"/>
</dbReference>
<dbReference type="InterPro" id="IPR053392">
    <property type="entry name" value="Transposase_IS30-like"/>
</dbReference>
<dbReference type="EMBL" id="JAWJZF010000184">
    <property type="protein sequence ID" value="MDX2291187.1"/>
    <property type="molecule type" value="Genomic_DNA"/>
</dbReference>
<dbReference type="InterPro" id="IPR025246">
    <property type="entry name" value="IS30-like_HTH"/>
</dbReference>
<evidence type="ECO:0000259" key="2">
    <source>
        <dbReference type="PROSITE" id="PS50994"/>
    </source>
</evidence>
<dbReference type="Pfam" id="PF13565">
    <property type="entry name" value="HTH_32"/>
    <property type="match status" value="1"/>
</dbReference>
<evidence type="ECO:0000313" key="4">
    <source>
        <dbReference type="Proteomes" id="UP001278571"/>
    </source>
</evidence>
<dbReference type="Pfam" id="PF13936">
    <property type="entry name" value="HTH_38"/>
    <property type="match status" value="1"/>
</dbReference>
<sequence>MELRAKIAALHSAGLTQAAIGAHIGRDQSVISRELRRNGTGAGYCCRQAERQATERRQAASAPPRKLDDRLLALIVSKLRQEEWSPQQISQWLKRTQQVSLSHERIYQIIWADKEAGGTLYRQLRRSGKSYNKRANKLAGRGIIPGRIDIDQRPAIVDARTRIGDWEVDTIVGKARRGAILSLVERVSRYTVLHKLDAATADLTSRAIIARLRPLQTRVHTITADNGKEFAGHQKIARRLQAEFYFAKPYHAWERGLNENTNGLVHQYFPKGMNFAGITQAAIARVERKLNSRPRKV</sequence>
<dbReference type="InterPro" id="IPR036397">
    <property type="entry name" value="RNaseH_sf"/>
</dbReference>
<keyword evidence="1" id="KW-0233">DNA recombination</keyword>
<reference evidence="3 4" key="1">
    <citation type="submission" date="2023-10" db="EMBL/GenBank/DDBJ databases">
        <authorList>
            <person name="Wang X.X."/>
        </authorList>
    </citation>
    <scope>NUCLEOTIDE SEQUENCE [LARGE SCALE GENOMIC DNA]</scope>
    <source>
        <strain evidence="3 4">NBRC 12816</strain>
    </source>
</reference>
<dbReference type="Gene3D" id="3.30.420.10">
    <property type="entry name" value="Ribonuclease H-like superfamily/Ribonuclease H"/>
    <property type="match status" value="1"/>
</dbReference>
<dbReference type="SUPFAM" id="SSF53098">
    <property type="entry name" value="Ribonuclease H-like"/>
    <property type="match status" value="1"/>
</dbReference>
<feature type="non-terminal residue" evidence="3">
    <location>
        <position position="297"/>
    </location>
</feature>
<dbReference type="PROSITE" id="PS50994">
    <property type="entry name" value="INTEGRASE"/>
    <property type="match status" value="1"/>
</dbReference>
<evidence type="ECO:0000256" key="1">
    <source>
        <dbReference type="ARBA" id="ARBA00023172"/>
    </source>
</evidence>
<feature type="domain" description="Integrase catalytic" evidence="2">
    <location>
        <begin position="150"/>
        <end position="297"/>
    </location>
</feature>
<proteinExistence type="predicted"/>
<dbReference type="InterPro" id="IPR001584">
    <property type="entry name" value="Integrase_cat-core"/>
</dbReference>
<protein>
    <submittedName>
        <fullName evidence="3">IS30 family transposase</fullName>
    </submittedName>
</protein>
<dbReference type="NCBIfam" id="NF033563">
    <property type="entry name" value="transpos_IS30"/>
    <property type="match status" value="1"/>
</dbReference>
<dbReference type="InterPro" id="IPR051917">
    <property type="entry name" value="Transposase-Integrase"/>
</dbReference>